<dbReference type="EMBL" id="CM000765">
    <property type="protein sequence ID" value="OQU81642.1"/>
    <property type="molecule type" value="Genomic_DNA"/>
</dbReference>
<gene>
    <name evidence="2" type="ORF">SORBI_3006G090450</name>
</gene>
<sequence length="132" mass="13953">MDGEEEGCRPRALIKCDATGGQHMQTVGGGVQLRGRVGNSPSASRVREPPAQLPRRSWPSPAAVPQFQLSYAAVTKTMCVGSRPRPVSCRATDVTGSARDLRSSPTYQALPPRPSPADSMPASPTCVCALFC</sequence>
<evidence type="ECO:0000313" key="2">
    <source>
        <dbReference type="EMBL" id="OQU81642.1"/>
    </source>
</evidence>
<dbReference type="AlphaFoldDB" id="A0A1Z5RD28"/>
<reference evidence="2 3" key="1">
    <citation type="journal article" date="2009" name="Nature">
        <title>The Sorghum bicolor genome and the diversification of grasses.</title>
        <authorList>
            <person name="Paterson A.H."/>
            <person name="Bowers J.E."/>
            <person name="Bruggmann R."/>
            <person name="Dubchak I."/>
            <person name="Grimwood J."/>
            <person name="Gundlach H."/>
            <person name="Haberer G."/>
            <person name="Hellsten U."/>
            <person name="Mitros T."/>
            <person name="Poliakov A."/>
            <person name="Schmutz J."/>
            <person name="Spannagl M."/>
            <person name="Tang H."/>
            <person name="Wang X."/>
            <person name="Wicker T."/>
            <person name="Bharti A.K."/>
            <person name="Chapman J."/>
            <person name="Feltus F.A."/>
            <person name="Gowik U."/>
            <person name="Grigoriev I.V."/>
            <person name="Lyons E."/>
            <person name="Maher C.A."/>
            <person name="Martis M."/>
            <person name="Narechania A."/>
            <person name="Otillar R.P."/>
            <person name="Penning B.W."/>
            <person name="Salamov A.A."/>
            <person name="Wang Y."/>
            <person name="Zhang L."/>
            <person name="Carpita N.C."/>
            <person name="Freeling M."/>
            <person name="Gingle A.R."/>
            <person name="Hash C.T."/>
            <person name="Keller B."/>
            <person name="Klein P."/>
            <person name="Kresovich S."/>
            <person name="McCann M.C."/>
            <person name="Ming R."/>
            <person name="Peterson D.G."/>
            <person name="Mehboob-ur-Rahman"/>
            <person name="Ware D."/>
            <person name="Westhoff P."/>
            <person name="Mayer K.F."/>
            <person name="Messing J."/>
            <person name="Rokhsar D.S."/>
        </authorList>
    </citation>
    <scope>NUCLEOTIDE SEQUENCE [LARGE SCALE GENOMIC DNA]</scope>
    <source>
        <strain evidence="3">cv. BTx623</strain>
    </source>
</reference>
<keyword evidence="3" id="KW-1185">Reference proteome</keyword>
<dbReference type="Proteomes" id="UP000000768">
    <property type="component" value="Chromosome 6"/>
</dbReference>
<dbReference type="Gramene" id="OQU81642">
    <property type="protein sequence ID" value="OQU81642"/>
    <property type="gene ID" value="SORBI_3006G090450"/>
</dbReference>
<feature type="region of interest" description="Disordered" evidence="1">
    <location>
        <begin position="85"/>
        <end position="118"/>
    </location>
</feature>
<proteinExistence type="predicted"/>
<dbReference type="InParanoid" id="A0A1Z5RD28"/>
<organism evidence="2 3">
    <name type="scientific">Sorghum bicolor</name>
    <name type="common">Sorghum</name>
    <name type="synonym">Sorghum vulgare</name>
    <dbReference type="NCBI Taxonomy" id="4558"/>
    <lineage>
        <taxon>Eukaryota</taxon>
        <taxon>Viridiplantae</taxon>
        <taxon>Streptophyta</taxon>
        <taxon>Embryophyta</taxon>
        <taxon>Tracheophyta</taxon>
        <taxon>Spermatophyta</taxon>
        <taxon>Magnoliopsida</taxon>
        <taxon>Liliopsida</taxon>
        <taxon>Poales</taxon>
        <taxon>Poaceae</taxon>
        <taxon>PACMAD clade</taxon>
        <taxon>Panicoideae</taxon>
        <taxon>Andropogonodae</taxon>
        <taxon>Andropogoneae</taxon>
        <taxon>Sorghinae</taxon>
        <taxon>Sorghum</taxon>
    </lineage>
</organism>
<feature type="region of interest" description="Disordered" evidence="1">
    <location>
        <begin position="20"/>
        <end position="60"/>
    </location>
</feature>
<accession>A0A1Z5RD28</accession>
<evidence type="ECO:0000313" key="3">
    <source>
        <dbReference type="Proteomes" id="UP000000768"/>
    </source>
</evidence>
<evidence type="ECO:0000256" key="1">
    <source>
        <dbReference type="SAM" id="MobiDB-lite"/>
    </source>
</evidence>
<name>A0A1Z5RD28_SORBI</name>
<reference evidence="3" key="2">
    <citation type="journal article" date="2018" name="Plant J.">
        <title>The Sorghum bicolor reference genome: improved assembly, gene annotations, a transcriptome atlas, and signatures of genome organization.</title>
        <authorList>
            <person name="McCormick R.F."/>
            <person name="Truong S.K."/>
            <person name="Sreedasyam A."/>
            <person name="Jenkins J."/>
            <person name="Shu S."/>
            <person name="Sims D."/>
            <person name="Kennedy M."/>
            <person name="Amirebrahimi M."/>
            <person name="Weers B.D."/>
            <person name="McKinley B."/>
            <person name="Mattison A."/>
            <person name="Morishige D.T."/>
            <person name="Grimwood J."/>
            <person name="Schmutz J."/>
            <person name="Mullet J.E."/>
        </authorList>
    </citation>
    <scope>NUCLEOTIDE SEQUENCE [LARGE SCALE GENOMIC DNA]</scope>
    <source>
        <strain evidence="3">cv. BTx623</strain>
    </source>
</reference>
<protein>
    <submittedName>
        <fullName evidence="2">Uncharacterized protein</fullName>
    </submittedName>
</protein>